<name>A0A174ZMV5_9FIRM</name>
<evidence type="ECO:0000313" key="4">
    <source>
        <dbReference type="Proteomes" id="UP000078383"/>
    </source>
</evidence>
<feature type="transmembrane region" description="Helical" evidence="1">
    <location>
        <begin position="71"/>
        <end position="88"/>
    </location>
</feature>
<sequence length="109" mass="12784">MLNIKNELLVFFCACLTGVNVRAGYEILIFLRKMIIHNNLVKGIEDLFYWIFMSAYIFSQIYATTYGSIRWYFLLGLVFGVAVIQKLISSGEKIHKKTRKNLEIIRKNR</sequence>
<dbReference type="AlphaFoldDB" id="A0A174ZMV5"/>
<dbReference type="EMBL" id="CABHNA010000051">
    <property type="protein sequence ID" value="VUX07487.1"/>
    <property type="molecule type" value="Genomic_DNA"/>
</dbReference>
<keyword evidence="1" id="KW-0472">Membrane</keyword>
<reference evidence="3 5" key="2">
    <citation type="submission" date="2019-07" db="EMBL/GenBank/DDBJ databases">
        <authorList>
            <person name="Hibberd C M."/>
            <person name="Gehrig L. J."/>
            <person name="Chang H.-W."/>
            <person name="Venkatesh S."/>
        </authorList>
    </citation>
    <scope>NUCLEOTIDE SEQUENCE [LARGE SCALE GENOMIC DNA]</scope>
    <source>
        <strain evidence="3">Ruminococcus_torques_SSTS_Bg7063</strain>
    </source>
</reference>
<dbReference type="Proteomes" id="UP000363661">
    <property type="component" value="Unassembled WGS sequence"/>
</dbReference>
<accession>A0A174ZMV5</accession>
<reference evidence="2 4" key="1">
    <citation type="submission" date="2015-09" db="EMBL/GenBank/DDBJ databases">
        <authorList>
            <consortium name="Pathogen Informatics"/>
        </authorList>
    </citation>
    <scope>NUCLEOTIDE SEQUENCE [LARGE SCALE GENOMIC DNA]</scope>
    <source>
        <strain evidence="2 4">2789STDY5834889</strain>
    </source>
</reference>
<feature type="transmembrane region" description="Helical" evidence="1">
    <location>
        <begin position="47"/>
        <end position="64"/>
    </location>
</feature>
<keyword evidence="1" id="KW-0812">Transmembrane</keyword>
<dbReference type="Pfam" id="PF09578">
    <property type="entry name" value="Spore_YabQ"/>
    <property type="match status" value="1"/>
</dbReference>
<evidence type="ECO:0000313" key="2">
    <source>
        <dbReference type="EMBL" id="CUQ85231.1"/>
    </source>
</evidence>
<evidence type="ECO:0000256" key="1">
    <source>
        <dbReference type="SAM" id="Phobius"/>
    </source>
</evidence>
<dbReference type="RefSeq" id="WP_055171716.1">
    <property type="nucleotide sequence ID" value="NZ_CABHNA010000051.1"/>
</dbReference>
<dbReference type="EMBL" id="CZBX01000004">
    <property type="protein sequence ID" value="CUQ85231.1"/>
    <property type="molecule type" value="Genomic_DNA"/>
</dbReference>
<evidence type="ECO:0000313" key="3">
    <source>
        <dbReference type="EMBL" id="VUX07487.1"/>
    </source>
</evidence>
<dbReference type="OrthoDB" id="9801633at2"/>
<keyword evidence="5" id="KW-1185">Reference proteome</keyword>
<dbReference type="InterPro" id="IPR019074">
    <property type="entry name" value="YabQ"/>
</dbReference>
<protein>
    <submittedName>
        <fullName evidence="2">Spore cortex biosynthesis protein YabQ</fullName>
    </submittedName>
    <submittedName>
        <fullName evidence="3">Spore cortex protein YabQ (Spore_YabQ)</fullName>
    </submittedName>
</protein>
<dbReference type="Proteomes" id="UP000078383">
    <property type="component" value="Unassembled WGS sequence"/>
</dbReference>
<organism evidence="2 4">
    <name type="scientific">[Ruminococcus] torques</name>
    <dbReference type="NCBI Taxonomy" id="33039"/>
    <lineage>
        <taxon>Bacteria</taxon>
        <taxon>Bacillati</taxon>
        <taxon>Bacillota</taxon>
        <taxon>Clostridia</taxon>
        <taxon>Lachnospirales</taxon>
        <taxon>Lachnospiraceae</taxon>
        <taxon>Mediterraneibacter</taxon>
    </lineage>
</organism>
<dbReference type="NCBIfam" id="TIGR02893">
    <property type="entry name" value="spore_yabQ"/>
    <property type="match status" value="1"/>
</dbReference>
<proteinExistence type="predicted"/>
<gene>
    <name evidence="2" type="ORF">ERS852502_01103</name>
    <name evidence="3" type="ORF">RTSSTS7063_01382</name>
</gene>
<keyword evidence="1" id="KW-1133">Transmembrane helix</keyword>
<evidence type="ECO:0000313" key="5">
    <source>
        <dbReference type="Proteomes" id="UP000363661"/>
    </source>
</evidence>